<gene>
    <name evidence="2" type="ORF">GCM10007898_30770</name>
</gene>
<comment type="caution">
    <text evidence="2">The sequence shown here is derived from an EMBL/GenBank/DDBJ whole genome shotgun (WGS) entry which is preliminary data.</text>
</comment>
<dbReference type="PANTHER" id="PTHR43798">
    <property type="entry name" value="MONOACYLGLYCEROL LIPASE"/>
    <property type="match status" value="1"/>
</dbReference>
<feature type="domain" description="AB hydrolase-1" evidence="1">
    <location>
        <begin position="58"/>
        <end position="220"/>
    </location>
</feature>
<dbReference type="GO" id="GO:0016787">
    <property type="term" value="F:hydrolase activity"/>
    <property type="evidence" value="ECO:0007669"/>
    <property type="project" value="UniProtKB-KW"/>
</dbReference>
<proteinExistence type="predicted"/>
<dbReference type="Proteomes" id="UP001156627">
    <property type="component" value="Unassembled WGS sequence"/>
</dbReference>
<dbReference type="InterPro" id="IPR029058">
    <property type="entry name" value="AB_hydrolase_fold"/>
</dbReference>
<dbReference type="Gene3D" id="3.40.50.1820">
    <property type="entry name" value="alpha/beta hydrolase"/>
    <property type="match status" value="1"/>
</dbReference>
<reference evidence="3" key="1">
    <citation type="journal article" date="2019" name="Int. J. Syst. Evol. Microbiol.">
        <title>The Global Catalogue of Microorganisms (GCM) 10K type strain sequencing project: providing services to taxonomists for standard genome sequencing and annotation.</title>
        <authorList>
            <consortium name="The Broad Institute Genomics Platform"/>
            <consortium name="The Broad Institute Genome Sequencing Center for Infectious Disease"/>
            <person name="Wu L."/>
            <person name="Ma J."/>
        </authorList>
    </citation>
    <scope>NUCLEOTIDE SEQUENCE [LARGE SCALE GENOMIC DNA]</scope>
    <source>
        <strain evidence="3">NBRC 111981</strain>
    </source>
</reference>
<dbReference type="SUPFAM" id="SSF53474">
    <property type="entry name" value="alpha/beta-Hydrolases"/>
    <property type="match status" value="1"/>
</dbReference>
<name>A0ABQ5XG15_9GAMM</name>
<organism evidence="2 3">
    <name type="scientific">Dyella flagellata</name>
    <dbReference type="NCBI Taxonomy" id="1867833"/>
    <lineage>
        <taxon>Bacteria</taxon>
        <taxon>Pseudomonadati</taxon>
        <taxon>Pseudomonadota</taxon>
        <taxon>Gammaproteobacteria</taxon>
        <taxon>Lysobacterales</taxon>
        <taxon>Rhodanobacteraceae</taxon>
        <taxon>Dyella</taxon>
    </lineage>
</organism>
<protein>
    <submittedName>
        <fullName evidence="2">Hydrolase</fullName>
    </submittedName>
</protein>
<keyword evidence="2" id="KW-0378">Hydrolase</keyword>
<dbReference type="RefSeq" id="WP_284332944.1">
    <property type="nucleotide sequence ID" value="NZ_BSOA01000036.1"/>
</dbReference>
<accession>A0ABQ5XG15</accession>
<dbReference type="PRINTS" id="PR00111">
    <property type="entry name" value="ABHYDROLASE"/>
</dbReference>
<dbReference type="EMBL" id="BSOA01000036">
    <property type="protein sequence ID" value="GLQ89503.1"/>
    <property type="molecule type" value="Genomic_DNA"/>
</dbReference>
<dbReference type="InterPro" id="IPR050266">
    <property type="entry name" value="AB_hydrolase_sf"/>
</dbReference>
<sequence>MPGREKLVILPGWSNHGDEMWDYQIRHLKDRFDIECIVVTERATAEGAAVEVLSKAPPKFVLLGHSMGGLIAQHVALRAPERIKGLILVSTFPGNASARQSEVFEQSMLQPLLTGELSEAWWQNANQSGVAPARINDQALFSRLRRIQGLSRTALINQSKILISSRDISYELRRLSIPALIIYGRQDSTFSFEAQQLMRHALGADLVVLEDCGHLPALEQPVAVLSVLSLWLSMQHSLQAIFA</sequence>
<evidence type="ECO:0000313" key="2">
    <source>
        <dbReference type="EMBL" id="GLQ89503.1"/>
    </source>
</evidence>
<keyword evidence="3" id="KW-1185">Reference proteome</keyword>
<evidence type="ECO:0000313" key="3">
    <source>
        <dbReference type="Proteomes" id="UP001156627"/>
    </source>
</evidence>
<dbReference type="Pfam" id="PF00561">
    <property type="entry name" value="Abhydrolase_1"/>
    <property type="match status" value="1"/>
</dbReference>
<dbReference type="InterPro" id="IPR000073">
    <property type="entry name" value="AB_hydrolase_1"/>
</dbReference>
<evidence type="ECO:0000259" key="1">
    <source>
        <dbReference type="Pfam" id="PF00561"/>
    </source>
</evidence>